<evidence type="ECO:0000256" key="10">
    <source>
        <dbReference type="ARBA" id="ARBA00060204"/>
    </source>
</evidence>
<evidence type="ECO:0000256" key="7">
    <source>
        <dbReference type="ARBA" id="ARBA00022989"/>
    </source>
</evidence>
<evidence type="ECO:0000256" key="2">
    <source>
        <dbReference type="ARBA" id="ARBA00010867"/>
    </source>
</evidence>
<protein>
    <recommendedName>
        <fullName evidence="3 12">Mitochondrial import inner membrane translocase subunit Tim21</fullName>
    </recommendedName>
</protein>
<keyword evidence="7 12" id="KW-1133">Transmembrane helix</keyword>
<dbReference type="GO" id="GO:0030150">
    <property type="term" value="P:protein import into mitochondrial matrix"/>
    <property type="evidence" value="ECO:0007669"/>
    <property type="project" value="UniProtKB-UniRule"/>
</dbReference>
<dbReference type="EMBL" id="JOKZ01000038">
    <property type="protein sequence ID" value="KKP05873.1"/>
    <property type="molecule type" value="Genomic_DNA"/>
</dbReference>
<organism evidence="13 14">
    <name type="scientific">Trichoderma harzianum</name>
    <name type="common">Hypocrea lixii</name>
    <dbReference type="NCBI Taxonomy" id="5544"/>
    <lineage>
        <taxon>Eukaryota</taxon>
        <taxon>Fungi</taxon>
        <taxon>Dikarya</taxon>
        <taxon>Ascomycota</taxon>
        <taxon>Pezizomycotina</taxon>
        <taxon>Sordariomycetes</taxon>
        <taxon>Hypocreomycetidae</taxon>
        <taxon>Hypocreales</taxon>
        <taxon>Hypocreaceae</taxon>
        <taxon>Trichoderma</taxon>
    </lineage>
</organism>
<keyword evidence="12" id="KW-0653">Protein transport</keyword>
<dbReference type="GO" id="GO:0005744">
    <property type="term" value="C:TIM23 mitochondrial import inner membrane translocase complex"/>
    <property type="evidence" value="ECO:0007669"/>
    <property type="project" value="UniProtKB-UniRule"/>
</dbReference>
<keyword evidence="12" id="KW-0813">Transport</keyword>
<evidence type="ECO:0000313" key="14">
    <source>
        <dbReference type="Proteomes" id="UP000034112"/>
    </source>
</evidence>
<dbReference type="PANTHER" id="PTHR13032">
    <property type="entry name" value="MITOCHONDRIAL IMPORT INNER MEMBRANE TRANSLOCASE SUBUNIT TIM21"/>
    <property type="match status" value="1"/>
</dbReference>
<keyword evidence="5 12" id="KW-0999">Mitochondrion inner membrane</keyword>
<evidence type="ECO:0000256" key="3">
    <source>
        <dbReference type="ARBA" id="ARBA00020726"/>
    </source>
</evidence>
<comment type="caution">
    <text evidence="13">The sequence shown here is derived from an EMBL/GenBank/DDBJ whole genome shotgun (WGS) entry which is preliminary data.</text>
</comment>
<dbReference type="OMA" id="HFHVEGP"/>
<reference evidence="14" key="1">
    <citation type="journal article" date="2015" name="Genome Announc.">
        <title>Draft whole-genome sequence of the biocontrol agent Trichoderma harzianum T6776.</title>
        <authorList>
            <person name="Baroncelli R."/>
            <person name="Piaggeschi G."/>
            <person name="Fiorini L."/>
            <person name="Bertolini E."/>
            <person name="Zapparata A."/>
            <person name="Pe M.E."/>
            <person name="Sarrocco S."/>
            <person name="Vannacci G."/>
        </authorList>
    </citation>
    <scope>NUCLEOTIDE SEQUENCE [LARGE SCALE GENOMIC DNA]</scope>
    <source>
        <strain evidence="14">T6776</strain>
    </source>
</reference>
<dbReference type="OrthoDB" id="436405at2759"/>
<dbReference type="FunFam" id="3.10.450.320:FF:000002">
    <property type="entry name" value="Mitochondrial import inner membrane translocase subunit tim21"/>
    <property type="match status" value="1"/>
</dbReference>
<keyword evidence="4 12" id="KW-0812">Transmembrane</keyword>
<name>A0A0F9Y162_TRIHA</name>
<dbReference type="InterPro" id="IPR038552">
    <property type="entry name" value="Tim21_IMS_sf"/>
</dbReference>
<comment type="function">
    <text evidence="10">Essential component of the TIM23 complex, a complex that mediates the translocation of transit peptide-containing proteins across the mitochondrial inner membrane. Required to keep the TOM and the TIM23 complexes in close contact. At some point, it is released from the TOM23 complex to allow protein translocation into the mitochondrial matrix.</text>
</comment>
<keyword evidence="12" id="KW-0811">Translocation</keyword>
<evidence type="ECO:0000256" key="5">
    <source>
        <dbReference type="ARBA" id="ARBA00022792"/>
    </source>
</evidence>
<keyword evidence="9 12" id="KW-0472">Membrane</keyword>
<feature type="transmembrane region" description="Helical" evidence="12">
    <location>
        <begin position="78"/>
        <end position="98"/>
    </location>
</feature>
<keyword evidence="6" id="KW-0809">Transit peptide</keyword>
<evidence type="ECO:0000256" key="12">
    <source>
        <dbReference type="RuleBase" id="RU367142"/>
    </source>
</evidence>
<evidence type="ECO:0000256" key="1">
    <source>
        <dbReference type="ARBA" id="ARBA00004434"/>
    </source>
</evidence>
<dbReference type="PANTHER" id="PTHR13032:SF6">
    <property type="entry name" value="MITOCHONDRIAL IMPORT INNER MEMBRANE TRANSLOCASE SUBUNIT TIM21"/>
    <property type="match status" value="1"/>
</dbReference>
<evidence type="ECO:0000256" key="9">
    <source>
        <dbReference type="ARBA" id="ARBA00023136"/>
    </source>
</evidence>
<dbReference type="AlphaFoldDB" id="A0A0F9Y162"/>
<evidence type="ECO:0000313" key="13">
    <source>
        <dbReference type="EMBL" id="KKP05873.1"/>
    </source>
</evidence>
<proteinExistence type="inferred from homology"/>
<sequence length="233" mass="26003">MMKPTTSVPAIRSATKSAIAQSARPLFVRHFASPTGLGTTATPKSKRRSVTPFNDTGFVPWSELSAAEKAARATQQSYNFGMVIIGLVCTGGVTYFLWTDVFSPESKTNQFNRAVNMIKKDHRCLELLGDANKISAHGDETFNKWRRARPITSTERTDSQGNQHLMMHFYVEGPLANGVVQCHMVMPRGQGEYEYKYLFVDIKGHERIYLENADTAASRSGKKPLTFFGVKWG</sequence>
<dbReference type="Proteomes" id="UP000034112">
    <property type="component" value="Unassembled WGS sequence"/>
</dbReference>
<dbReference type="Gene3D" id="3.10.450.320">
    <property type="entry name" value="Mitochondrial import inner membrane translocase subunit Tim21"/>
    <property type="match status" value="1"/>
</dbReference>
<comment type="subunit">
    <text evidence="11">Component of the TIM23 complex, at least composed of TIM23, TIM17, TIM50 and TIM21.</text>
</comment>
<evidence type="ECO:0000256" key="11">
    <source>
        <dbReference type="ARBA" id="ARBA00063758"/>
    </source>
</evidence>
<dbReference type="Pfam" id="PF08294">
    <property type="entry name" value="TIM21"/>
    <property type="match status" value="1"/>
</dbReference>
<evidence type="ECO:0000256" key="8">
    <source>
        <dbReference type="ARBA" id="ARBA00023128"/>
    </source>
</evidence>
<keyword evidence="8 12" id="KW-0496">Mitochondrion</keyword>
<evidence type="ECO:0000256" key="4">
    <source>
        <dbReference type="ARBA" id="ARBA00022692"/>
    </source>
</evidence>
<comment type="similarity">
    <text evidence="2 12">Belongs to the TIM21 family.</text>
</comment>
<accession>A0A0F9Y162</accession>
<evidence type="ECO:0000256" key="6">
    <source>
        <dbReference type="ARBA" id="ARBA00022946"/>
    </source>
</evidence>
<dbReference type="InterPro" id="IPR013261">
    <property type="entry name" value="Tim21"/>
</dbReference>
<comment type="subcellular location">
    <subcellularLocation>
        <location evidence="1 12">Mitochondrion inner membrane</location>
        <topology evidence="1 12">Single-pass membrane protein</topology>
    </subcellularLocation>
</comment>
<gene>
    <name evidence="13" type="ORF">THAR02_01990</name>
</gene>